<sequence>MALESKFKISDELFSDVPLQLRGLLKPESKRLMTLPPVDRDKDSILKLISQMEYMEFFQKFSYDTQIKLAENMRFVVCEANEFLLRQGKVPGAMYLIISGVVSLRYRIHTTANFGNMGRWPEKILREGEFFGEIDLLQNRPSSVDAYSVGYTELLEIKAEDFVLVRESFEEKDKRLKLHLRKTESLAKFNWSEEELKVLELFSELRSYLEETEIYNGNDITKSKWSYFVIFGECKLAREVGYFVPESGPRRLKSAKDGAYSGQKIFKKVVEFETGKQGFFFGVGEDFRDNRVLATPALECLLIPRLVLVFKNRELMTKMASDLANSLPSDQVVLDHLLNYEQATKEVEELLKDILALKPTRLINSQISEEKPRFVKYV</sequence>
<dbReference type="Gene3D" id="2.60.120.10">
    <property type="entry name" value="Jelly Rolls"/>
    <property type="match status" value="1"/>
</dbReference>
<protein>
    <submittedName>
        <fullName evidence="2">Cyclic nucleotide-binding domain-containing protein</fullName>
    </submittedName>
</protein>
<dbReference type="Proteomes" id="UP000887013">
    <property type="component" value="Unassembled WGS sequence"/>
</dbReference>
<reference evidence="2" key="1">
    <citation type="submission" date="2020-08" db="EMBL/GenBank/DDBJ databases">
        <title>Multicomponent nature underlies the extraordinary mechanical properties of spider dragline silk.</title>
        <authorList>
            <person name="Kono N."/>
            <person name="Nakamura H."/>
            <person name="Mori M."/>
            <person name="Yoshida Y."/>
            <person name="Ohtoshi R."/>
            <person name="Malay A.D."/>
            <person name="Moran D.A.P."/>
            <person name="Tomita M."/>
            <person name="Numata K."/>
            <person name="Arakawa K."/>
        </authorList>
    </citation>
    <scope>NUCLEOTIDE SEQUENCE</scope>
</reference>
<proteinExistence type="predicted"/>
<dbReference type="CDD" id="cd00038">
    <property type="entry name" value="CAP_ED"/>
    <property type="match status" value="1"/>
</dbReference>
<organism evidence="2 3">
    <name type="scientific">Nephila pilipes</name>
    <name type="common">Giant wood spider</name>
    <name type="synonym">Nephila maculata</name>
    <dbReference type="NCBI Taxonomy" id="299642"/>
    <lineage>
        <taxon>Eukaryota</taxon>
        <taxon>Metazoa</taxon>
        <taxon>Ecdysozoa</taxon>
        <taxon>Arthropoda</taxon>
        <taxon>Chelicerata</taxon>
        <taxon>Arachnida</taxon>
        <taxon>Araneae</taxon>
        <taxon>Araneomorphae</taxon>
        <taxon>Entelegynae</taxon>
        <taxon>Araneoidea</taxon>
        <taxon>Nephilidae</taxon>
        <taxon>Nephila</taxon>
    </lineage>
</organism>
<dbReference type="PANTHER" id="PTHR23011:SF28">
    <property type="entry name" value="CYCLIC NUCLEOTIDE-BINDING DOMAIN CONTAINING PROTEIN"/>
    <property type="match status" value="1"/>
</dbReference>
<keyword evidence="3" id="KW-1185">Reference proteome</keyword>
<dbReference type="EMBL" id="BMAW01108376">
    <property type="protein sequence ID" value="GFT33612.1"/>
    <property type="molecule type" value="Genomic_DNA"/>
</dbReference>
<gene>
    <name evidence="2" type="primary">AVEN_211613_1</name>
    <name evidence="2" type="ORF">NPIL_36741</name>
</gene>
<dbReference type="PANTHER" id="PTHR23011">
    <property type="entry name" value="CYCLIC NUCLEOTIDE-BINDING DOMAIN CONTAINING PROTEIN"/>
    <property type="match status" value="1"/>
</dbReference>
<evidence type="ECO:0000313" key="3">
    <source>
        <dbReference type="Proteomes" id="UP000887013"/>
    </source>
</evidence>
<dbReference type="InterPro" id="IPR000595">
    <property type="entry name" value="cNMP-bd_dom"/>
</dbReference>
<dbReference type="SMART" id="SM00100">
    <property type="entry name" value="cNMP"/>
    <property type="match status" value="1"/>
</dbReference>
<dbReference type="OrthoDB" id="166212at2759"/>
<comment type="caution">
    <text evidence="2">The sequence shown here is derived from an EMBL/GenBank/DDBJ whole genome shotgun (WGS) entry which is preliminary data.</text>
</comment>
<dbReference type="AlphaFoldDB" id="A0A8X6NVU8"/>
<evidence type="ECO:0000313" key="2">
    <source>
        <dbReference type="EMBL" id="GFT33612.1"/>
    </source>
</evidence>
<accession>A0A8X6NVU8</accession>
<dbReference type="InterPro" id="IPR014710">
    <property type="entry name" value="RmlC-like_jellyroll"/>
</dbReference>
<feature type="domain" description="Cyclic nucleotide-binding" evidence="1">
    <location>
        <begin position="57"/>
        <end position="162"/>
    </location>
</feature>
<dbReference type="InterPro" id="IPR018490">
    <property type="entry name" value="cNMP-bd_dom_sf"/>
</dbReference>
<dbReference type="PROSITE" id="PS50042">
    <property type="entry name" value="CNMP_BINDING_3"/>
    <property type="match status" value="1"/>
</dbReference>
<dbReference type="SUPFAM" id="SSF51206">
    <property type="entry name" value="cAMP-binding domain-like"/>
    <property type="match status" value="1"/>
</dbReference>
<dbReference type="Pfam" id="PF00027">
    <property type="entry name" value="cNMP_binding"/>
    <property type="match status" value="1"/>
</dbReference>
<name>A0A8X6NVU8_NEPPI</name>
<evidence type="ECO:0000259" key="1">
    <source>
        <dbReference type="PROSITE" id="PS50042"/>
    </source>
</evidence>